<name>A0ABV7R4F7_9RHOB</name>
<dbReference type="RefSeq" id="WP_377743927.1">
    <property type="nucleotide sequence ID" value="NZ_JBHRXJ010000005.1"/>
</dbReference>
<dbReference type="Proteomes" id="UP001595721">
    <property type="component" value="Unassembled WGS sequence"/>
</dbReference>
<feature type="domain" description="BLUF" evidence="1">
    <location>
        <begin position="5"/>
        <end position="96"/>
    </location>
</feature>
<dbReference type="SMART" id="SM01034">
    <property type="entry name" value="BLUF"/>
    <property type="match status" value="1"/>
</dbReference>
<comment type="caution">
    <text evidence="2">The sequence shown here is derived from an EMBL/GenBank/DDBJ whole genome shotgun (WGS) entry which is preliminary data.</text>
</comment>
<organism evidence="2 3">
    <name type="scientific">Paracoccus mangrovi</name>
    <dbReference type="NCBI Taxonomy" id="1715645"/>
    <lineage>
        <taxon>Bacteria</taxon>
        <taxon>Pseudomonadati</taxon>
        <taxon>Pseudomonadota</taxon>
        <taxon>Alphaproteobacteria</taxon>
        <taxon>Rhodobacterales</taxon>
        <taxon>Paracoccaceae</taxon>
        <taxon>Paracoccus</taxon>
    </lineage>
</organism>
<evidence type="ECO:0000313" key="3">
    <source>
        <dbReference type="Proteomes" id="UP001595721"/>
    </source>
</evidence>
<proteinExistence type="predicted"/>
<keyword evidence="3" id="KW-1185">Reference proteome</keyword>
<dbReference type="SUPFAM" id="SSF54975">
    <property type="entry name" value="Acylphosphatase/BLUF domain-like"/>
    <property type="match status" value="1"/>
</dbReference>
<gene>
    <name evidence="2" type="ORF">ACFOMH_08585</name>
</gene>
<sequence>MSLESGCFLYRSRTALNARSSDFQAILIAARRRNQELGLTGYLHYEDGHFYQWLEGPAEALAQVAALVEADPRHTHIEYLWRGTQARRQFAGWDMGYGSSAPGTLFDWVAEREVHVSDRAEFARAVLGFMLEMSGYGAATKAATSDS</sequence>
<evidence type="ECO:0000259" key="1">
    <source>
        <dbReference type="PROSITE" id="PS50925"/>
    </source>
</evidence>
<dbReference type="EMBL" id="JBHRXJ010000005">
    <property type="protein sequence ID" value="MFC3528232.1"/>
    <property type="molecule type" value="Genomic_DNA"/>
</dbReference>
<protein>
    <submittedName>
        <fullName evidence="2">BLUF domain-containing protein</fullName>
    </submittedName>
</protein>
<dbReference type="Pfam" id="PF04940">
    <property type="entry name" value="BLUF"/>
    <property type="match status" value="1"/>
</dbReference>
<dbReference type="InterPro" id="IPR036046">
    <property type="entry name" value="Acylphosphatase-like_dom_sf"/>
</dbReference>
<reference evidence="3" key="1">
    <citation type="journal article" date="2019" name="Int. J. Syst. Evol. Microbiol.">
        <title>The Global Catalogue of Microorganisms (GCM) 10K type strain sequencing project: providing services to taxonomists for standard genome sequencing and annotation.</title>
        <authorList>
            <consortium name="The Broad Institute Genomics Platform"/>
            <consortium name="The Broad Institute Genome Sequencing Center for Infectious Disease"/>
            <person name="Wu L."/>
            <person name="Ma J."/>
        </authorList>
    </citation>
    <scope>NUCLEOTIDE SEQUENCE [LARGE SCALE GENOMIC DNA]</scope>
    <source>
        <strain evidence="3">KCTC 42899</strain>
    </source>
</reference>
<accession>A0ABV7R4F7</accession>
<dbReference type="InterPro" id="IPR007024">
    <property type="entry name" value="BLUF_domain"/>
</dbReference>
<evidence type="ECO:0000313" key="2">
    <source>
        <dbReference type="EMBL" id="MFC3528232.1"/>
    </source>
</evidence>
<dbReference type="PROSITE" id="PS50925">
    <property type="entry name" value="BLUF"/>
    <property type="match status" value="1"/>
</dbReference>
<dbReference type="Gene3D" id="3.30.70.100">
    <property type="match status" value="1"/>
</dbReference>